<reference evidence="2 3" key="1">
    <citation type="journal article" date="2018" name="Sci. Rep.">
        <title>Rhizobium tumorigenes sp. nov., a novel plant tumorigenic bacterium isolated from cane gall tumors on thornless blackberry.</title>
        <authorList>
            <person name="Kuzmanovi N."/>
            <person name="Smalla K."/>
            <person name="Gronow S."/>
            <person name="PuBawska J."/>
        </authorList>
    </citation>
    <scope>NUCLEOTIDE SEQUENCE [LARGE SCALE GENOMIC DNA]</scope>
    <source>
        <strain evidence="2 3">1078</strain>
    </source>
</reference>
<dbReference type="AlphaFoldDB" id="A0AAF1K3X3"/>
<dbReference type="Proteomes" id="UP000249499">
    <property type="component" value="Chromosome"/>
</dbReference>
<keyword evidence="3" id="KW-1185">Reference proteome</keyword>
<dbReference type="InterPro" id="IPR029024">
    <property type="entry name" value="TerB-like"/>
</dbReference>
<dbReference type="EMBL" id="CP117255">
    <property type="protein sequence ID" value="WFR94985.1"/>
    <property type="molecule type" value="Genomic_DNA"/>
</dbReference>
<dbReference type="Pfam" id="PF05099">
    <property type="entry name" value="TerB"/>
    <property type="match status" value="1"/>
</dbReference>
<evidence type="ECO:0000313" key="2">
    <source>
        <dbReference type="EMBL" id="WFR94985.1"/>
    </source>
</evidence>
<gene>
    <name evidence="2" type="ORF">PR017_14415</name>
</gene>
<dbReference type="RefSeq" id="WP_111219726.1">
    <property type="nucleotide sequence ID" value="NZ_CP117255.1"/>
</dbReference>
<sequence>MFERFQEFFQSLTTDTSKTGLAPDDPRISVAALCIQVMEADGKVEASEKKALRRLLKDQYGLDGRELDALIAAGTEAENEAVDYFRFTSDLKRHLDSDQRIELIGILWDIVYADGERSEMEDDAIWRIAELLGVSGRERIMKRQEAAARVPGLAVEADDAD</sequence>
<dbReference type="InterPro" id="IPR007791">
    <property type="entry name" value="DjlA_N"/>
</dbReference>
<accession>A0AAF1K3X3</accession>
<dbReference type="KEGG" id="rtu:PR017_14415"/>
<evidence type="ECO:0000259" key="1">
    <source>
        <dbReference type="Pfam" id="PF05099"/>
    </source>
</evidence>
<proteinExistence type="predicted"/>
<dbReference type="SUPFAM" id="SSF158682">
    <property type="entry name" value="TerB-like"/>
    <property type="match status" value="1"/>
</dbReference>
<reference evidence="3" key="2">
    <citation type="journal article" date="2023" name="MicrobiologyOpen">
        <title>Genomics of the tumorigenes clade of the family Rhizobiaceae and description of Rhizobium rhododendri sp. nov.</title>
        <authorList>
            <person name="Kuzmanovic N."/>
            <person name="diCenzo G.C."/>
            <person name="Bunk B."/>
            <person name="Sproeer C."/>
            <person name="Fruehling A."/>
            <person name="Neumann-Schaal M."/>
            <person name="Overmann J."/>
            <person name="Smalla K."/>
        </authorList>
    </citation>
    <scope>NUCLEOTIDE SEQUENCE [LARGE SCALE GENOMIC DNA]</scope>
    <source>
        <strain evidence="3">1078</strain>
    </source>
</reference>
<name>A0AAF1K3X3_9HYPH</name>
<protein>
    <submittedName>
        <fullName evidence="2">TerB family tellurite resistance protein</fullName>
    </submittedName>
</protein>
<dbReference type="Gene3D" id="1.10.3680.10">
    <property type="entry name" value="TerB-like"/>
    <property type="match status" value="1"/>
</dbReference>
<feature type="domain" description="Co-chaperone DjlA N-terminal" evidence="1">
    <location>
        <begin position="28"/>
        <end position="143"/>
    </location>
</feature>
<dbReference type="CDD" id="cd07313">
    <property type="entry name" value="terB_like_2"/>
    <property type="match status" value="1"/>
</dbReference>
<evidence type="ECO:0000313" key="3">
    <source>
        <dbReference type="Proteomes" id="UP000249499"/>
    </source>
</evidence>
<organism evidence="2 3">
    <name type="scientific">Rhizobium tumorigenes</name>
    <dbReference type="NCBI Taxonomy" id="2041385"/>
    <lineage>
        <taxon>Bacteria</taxon>
        <taxon>Pseudomonadati</taxon>
        <taxon>Pseudomonadota</taxon>
        <taxon>Alphaproteobacteria</taxon>
        <taxon>Hyphomicrobiales</taxon>
        <taxon>Rhizobiaceae</taxon>
        <taxon>Rhizobium/Agrobacterium group</taxon>
        <taxon>Rhizobium</taxon>
    </lineage>
</organism>